<proteinExistence type="predicted"/>
<dbReference type="Proteomes" id="UP000320239">
    <property type="component" value="Unassembled WGS sequence"/>
</dbReference>
<evidence type="ECO:0000313" key="2">
    <source>
        <dbReference type="Proteomes" id="UP000320239"/>
    </source>
</evidence>
<dbReference type="OrthoDB" id="3386565at2"/>
<sequence>MSVNDVVEIAFDVPGWPPIKNEALSLLSANHQQHDRVRTLLEAAAIASQAVAWTVTDRVVGLDVTVRAPLGRPAGDATNYLGGIGDVLQDKSNPVNLDLSHLGPLQEVALYLDDRQITQVRYDVEPADSPSYSVRVVVLRSP</sequence>
<accession>A0A561VMY3</accession>
<gene>
    <name evidence="1" type="ORF">FHX34_105831</name>
</gene>
<dbReference type="AlphaFoldDB" id="A0A561VMY3"/>
<reference evidence="1 2" key="1">
    <citation type="submission" date="2019-06" db="EMBL/GenBank/DDBJ databases">
        <title>Sequencing the genomes of 1000 actinobacteria strains.</title>
        <authorList>
            <person name="Klenk H.-P."/>
        </authorList>
    </citation>
    <scope>NUCLEOTIDE SEQUENCE [LARGE SCALE GENOMIC DNA]</scope>
    <source>
        <strain evidence="1 2">DSM 43866</strain>
    </source>
</reference>
<name>A0A561VMY3_ACTTI</name>
<protein>
    <submittedName>
        <fullName evidence="1">Uncharacterized protein</fullName>
    </submittedName>
</protein>
<evidence type="ECO:0000313" key="1">
    <source>
        <dbReference type="EMBL" id="TWG12963.1"/>
    </source>
</evidence>
<dbReference type="RefSeq" id="WP_122978535.1">
    <property type="nucleotide sequence ID" value="NZ_BOMX01000167.1"/>
</dbReference>
<keyword evidence="2" id="KW-1185">Reference proteome</keyword>
<organism evidence="1 2">
    <name type="scientific">Actinoplanes teichomyceticus</name>
    <dbReference type="NCBI Taxonomy" id="1867"/>
    <lineage>
        <taxon>Bacteria</taxon>
        <taxon>Bacillati</taxon>
        <taxon>Actinomycetota</taxon>
        <taxon>Actinomycetes</taxon>
        <taxon>Micromonosporales</taxon>
        <taxon>Micromonosporaceae</taxon>
        <taxon>Actinoplanes</taxon>
    </lineage>
</organism>
<comment type="caution">
    <text evidence="1">The sequence shown here is derived from an EMBL/GenBank/DDBJ whole genome shotgun (WGS) entry which is preliminary data.</text>
</comment>
<dbReference type="EMBL" id="VIWY01000005">
    <property type="protein sequence ID" value="TWG12963.1"/>
    <property type="molecule type" value="Genomic_DNA"/>
</dbReference>